<dbReference type="GO" id="GO:0004725">
    <property type="term" value="F:protein tyrosine phosphatase activity"/>
    <property type="evidence" value="ECO:0007669"/>
    <property type="project" value="UniProtKB-EC"/>
</dbReference>
<keyword evidence="9" id="KW-0325">Glycoprotein</keyword>
<dbReference type="InterPro" id="IPR036116">
    <property type="entry name" value="FN3_sf"/>
</dbReference>
<comment type="caution">
    <text evidence="19">The sequence shown here is derived from an EMBL/GenBank/DDBJ whole genome shotgun (WGS) entry which is preliminary data.</text>
</comment>
<dbReference type="CDD" id="cd00096">
    <property type="entry name" value="Ig"/>
    <property type="match status" value="2"/>
</dbReference>
<dbReference type="Pfam" id="PF00041">
    <property type="entry name" value="fn3"/>
    <property type="match status" value="3"/>
</dbReference>
<evidence type="ECO:0000259" key="14">
    <source>
        <dbReference type="PROSITE" id="PS50041"/>
    </source>
</evidence>
<feature type="transmembrane region" description="Helical" evidence="12">
    <location>
        <begin position="900"/>
        <end position="922"/>
    </location>
</feature>
<dbReference type="Gene3D" id="3.10.100.10">
    <property type="entry name" value="Mannose-Binding Protein A, subunit A"/>
    <property type="match status" value="1"/>
</dbReference>
<dbReference type="InterPro" id="IPR000242">
    <property type="entry name" value="PTP_cat"/>
</dbReference>
<dbReference type="Proteomes" id="UP000225706">
    <property type="component" value="Unassembled WGS sequence"/>
</dbReference>
<name>A0A2B4RB45_STYPI</name>
<keyword evidence="6" id="KW-0904">Protein phosphatase</keyword>
<evidence type="ECO:0000256" key="10">
    <source>
        <dbReference type="ARBA" id="ARBA00051722"/>
    </source>
</evidence>
<feature type="domain" description="Tyrosine-protein phosphatase" evidence="15">
    <location>
        <begin position="978"/>
        <end position="1221"/>
    </location>
</feature>
<dbReference type="FunFam" id="3.90.190.10:FF:000102">
    <property type="entry name" value="Receptor-type tyrosine-protein phosphatase"/>
    <property type="match status" value="1"/>
</dbReference>
<evidence type="ECO:0000259" key="16">
    <source>
        <dbReference type="PROSITE" id="PS50056"/>
    </source>
</evidence>
<dbReference type="PROSITE" id="PS50835">
    <property type="entry name" value="IG_LIKE"/>
    <property type="match status" value="3"/>
</dbReference>
<dbReference type="SMART" id="SM00060">
    <property type="entry name" value="FN3"/>
    <property type="match status" value="4"/>
</dbReference>
<dbReference type="SMART" id="SM00409">
    <property type="entry name" value="IG"/>
    <property type="match status" value="5"/>
</dbReference>
<dbReference type="InterPro" id="IPR003599">
    <property type="entry name" value="Ig_sub"/>
</dbReference>
<dbReference type="InterPro" id="IPR000387">
    <property type="entry name" value="Tyr_Pase_dom"/>
</dbReference>
<dbReference type="Pfam" id="PF00102">
    <property type="entry name" value="Y_phosphatase"/>
    <property type="match status" value="2"/>
</dbReference>
<dbReference type="InterPro" id="IPR001304">
    <property type="entry name" value="C-type_lectin-like"/>
</dbReference>
<evidence type="ECO:0000256" key="9">
    <source>
        <dbReference type="ARBA" id="ARBA00023180"/>
    </source>
</evidence>
<dbReference type="Gene3D" id="2.60.40.10">
    <property type="entry name" value="Immunoglobulins"/>
    <property type="match status" value="9"/>
</dbReference>
<accession>A0A2B4RB45</accession>
<dbReference type="Pfam" id="PF00059">
    <property type="entry name" value="Lectin_C"/>
    <property type="match status" value="1"/>
</dbReference>
<evidence type="ECO:0000313" key="19">
    <source>
        <dbReference type="EMBL" id="PFX13598.1"/>
    </source>
</evidence>
<dbReference type="CDD" id="cd00063">
    <property type="entry name" value="FN3"/>
    <property type="match status" value="4"/>
</dbReference>
<feature type="region of interest" description="Disordered" evidence="11">
    <location>
        <begin position="769"/>
        <end position="796"/>
    </location>
</feature>
<feature type="domain" description="Ig-like" evidence="17">
    <location>
        <begin position="387"/>
        <end position="469"/>
    </location>
</feature>
<dbReference type="EMBL" id="LSMT01000936">
    <property type="protein sequence ID" value="PFX13598.1"/>
    <property type="molecule type" value="Genomic_DNA"/>
</dbReference>
<dbReference type="SUPFAM" id="SSF82895">
    <property type="entry name" value="TSP-1 type 1 repeat"/>
    <property type="match status" value="1"/>
</dbReference>
<dbReference type="SMART" id="SM00404">
    <property type="entry name" value="PTPc_motif"/>
    <property type="match status" value="2"/>
</dbReference>
<dbReference type="PROSITE" id="PS50056">
    <property type="entry name" value="TYR_PHOSPHATASE_2"/>
    <property type="match status" value="2"/>
</dbReference>
<dbReference type="InterPro" id="IPR016186">
    <property type="entry name" value="C-type_lectin-like/link_sf"/>
</dbReference>
<dbReference type="InterPro" id="IPR003595">
    <property type="entry name" value="Tyr_Pase_cat"/>
</dbReference>
<dbReference type="InterPro" id="IPR050713">
    <property type="entry name" value="RTP_Phos/Ushers"/>
</dbReference>
<feature type="domain" description="Tyrosine specific protein phosphatases" evidence="16">
    <location>
        <begin position="1145"/>
        <end position="1210"/>
    </location>
</feature>
<dbReference type="InterPro" id="IPR016130">
    <property type="entry name" value="Tyr_Pase_AS"/>
</dbReference>
<feature type="domain" description="Ig-like" evidence="17">
    <location>
        <begin position="147"/>
        <end position="228"/>
    </location>
</feature>
<dbReference type="Pfam" id="PF00090">
    <property type="entry name" value="TSP_1"/>
    <property type="match status" value="1"/>
</dbReference>
<keyword evidence="5" id="KW-0378">Hydrolase</keyword>
<evidence type="ECO:0000256" key="2">
    <source>
        <dbReference type="ARBA" id="ARBA00013064"/>
    </source>
</evidence>
<dbReference type="PRINTS" id="PR00700">
    <property type="entry name" value="PRTYPHPHTASE"/>
</dbReference>
<proteinExistence type="predicted"/>
<dbReference type="InterPro" id="IPR016187">
    <property type="entry name" value="CTDL_fold"/>
</dbReference>
<evidence type="ECO:0000256" key="7">
    <source>
        <dbReference type="ARBA" id="ARBA00022989"/>
    </source>
</evidence>
<feature type="chain" id="PRO_5013332962" description="protein-tyrosine-phosphatase" evidence="13">
    <location>
        <begin position="24"/>
        <end position="1755"/>
    </location>
</feature>
<feature type="domain" description="Fibronectin type-III" evidence="18">
    <location>
        <begin position="792"/>
        <end position="887"/>
    </location>
</feature>
<gene>
    <name evidence="19" type="primary">PTPRA</name>
    <name evidence="19" type="ORF">AWC38_SpisGene22306</name>
</gene>
<dbReference type="PROSITE" id="PS00383">
    <property type="entry name" value="TYR_PHOSPHATASE_1"/>
    <property type="match status" value="1"/>
</dbReference>
<dbReference type="Pfam" id="PF13927">
    <property type="entry name" value="Ig_3"/>
    <property type="match status" value="4"/>
</dbReference>
<evidence type="ECO:0000256" key="8">
    <source>
        <dbReference type="ARBA" id="ARBA00023136"/>
    </source>
</evidence>
<evidence type="ECO:0000256" key="1">
    <source>
        <dbReference type="ARBA" id="ARBA00004479"/>
    </source>
</evidence>
<organism evidence="19 20">
    <name type="scientific">Stylophora pistillata</name>
    <name type="common">Smooth cauliflower coral</name>
    <dbReference type="NCBI Taxonomy" id="50429"/>
    <lineage>
        <taxon>Eukaryota</taxon>
        <taxon>Metazoa</taxon>
        <taxon>Cnidaria</taxon>
        <taxon>Anthozoa</taxon>
        <taxon>Hexacorallia</taxon>
        <taxon>Scleractinia</taxon>
        <taxon>Astrocoeniina</taxon>
        <taxon>Pocilloporidae</taxon>
        <taxon>Stylophora</taxon>
    </lineage>
</organism>
<dbReference type="InterPro" id="IPR003598">
    <property type="entry name" value="Ig_sub2"/>
</dbReference>
<dbReference type="SUPFAM" id="SSF48726">
    <property type="entry name" value="Immunoglobulin"/>
    <property type="match status" value="5"/>
</dbReference>
<keyword evidence="3 12" id="KW-0812">Transmembrane</keyword>
<evidence type="ECO:0000259" key="18">
    <source>
        <dbReference type="PROSITE" id="PS50853"/>
    </source>
</evidence>
<evidence type="ECO:0000256" key="6">
    <source>
        <dbReference type="ARBA" id="ARBA00022912"/>
    </source>
</evidence>
<feature type="domain" description="Fibronectin type-III" evidence="18">
    <location>
        <begin position="571"/>
        <end position="658"/>
    </location>
</feature>
<feature type="domain" description="Ig-like" evidence="17">
    <location>
        <begin position="233"/>
        <end position="382"/>
    </location>
</feature>
<evidence type="ECO:0000256" key="3">
    <source>
        <dbReference type="ARBA" id="ARBA00022692"/>
    </source>
</evidence>
<keyword evidence="20" id="KW-1185">Reference proteome</keyword>
<evidence type="ECO:0000256" key="12">
    <source>
        <dbReference type="SAM" id="Phobius"/>
    </source>
</evidence>
<feature type="signal peptide" evidence="13">
    <location>
        <begin position="1"/>
        <end position="23"/>
    </location>
</feature>
<dbReference type="InterPro" id="IPR036179">
    <property type="entry name" value="Ig-like_dom_sf"/>
</dbReference>
<dbReference type="GO" id="GO:0016020">
    <property type="term" value="C:membrane"/>
    <property type="evidence" value="ECO:0007669"/>
    <property type="project" value="UniProtKB-SubCell"/>
</dbReference>
<dbReference type="STRING" id="50429.A0A2B4RB45"/>
<keyword evidence="7 12" id="KW-1133">Transmembrane helix</keyword>
<dbReference type="SUPFAM" id="SSF56436">
    <property type="entry name" value="C-type lectin-like"/>
    <property type="match status" value="1"/>
</dbReference>
<keyword evidence="8 12" id="KW-0472">Membrane</keyword>
<dbReference type="InterPro" id="IPR013783">
    <property type="entry name" value="Ig-like_fold"/>
</dbReference>
<evidence type="ECO:0000259" key="17">
    <source>
        <dbReference type="PROSITE" id="PS50835"/>
    </source>
</evidence>
<keyword evidence="19" id="KW-0675">Receptor</keyword>
<evidence type="ECO:0000256" key="4">
    <source>
        <dbReference type="ARBA" id="ARBA00022729"/>
    </source>
</evidence>
<dbReference type="SUPFAM" id="SSF52799">
    <property type="entry name" value="(Phosphotyrosine protein) phosphatases II"/>
    <property type="match status" value="2"/>
</dbReference>
<dbReference type="SMART" id="SM00194">
    <property type="entry name" value="PTPc"/>
    <property type="match status" value="2"/>
</dbReference>
<sequence length="1755" mass="198564">MLPCKLAWLSGLAVIFIGVSVRAQKLTAVKDKVSVNVRQDVSLNWTLQINSGGKPFILCGTSTDGLDEPLRIKDTLFVKREDQDKPRPYDGMPSKFSGRVNMIWQRQTISLSIQRVDLSDEGFYMCEVSTLFVTAREKIFLQVIDPPRILTVLPKEIKENESENLQLTCETAGRPKPRVTWKRGDTVLNQTRWISTLNFSPLTYKDHGEYKCIAENAGGREDKTVRINVQYSPKETNITTDAPSDTVSDGSRISITCKAYGNPKPIYQFFIHEEPIVDRKAEISGVLSVTAISFTHSGIYSCRAENEIGRGPKKEVTVYVRRFCEAKGYPPPEIRWVKEQGNKLVARGKNLFIPNAQRTDKGRYRCVATNDLGHTSEAFRIDVYYKPVINKTASSQDVPVWKGTTANLSCVADGNPAPRYTWTNSSGLVASSEESGILQVTPLDPNGFGPYTCTVENNKGKDSYDIRLVKVDKPIVTLELEASSTNSLYFSWSLLSDGMSKLHLQHYTLQYRTDQDSHWSTKRISSEKSSFLLTDLQPYTWYTVQLLATNFHFTSDPSRVITRTGEAAPGPPENVKAYAVNWTSIRVEWDPPQKPNGELKLYSVYIPDSPHFVSVMPNFTEVIIGHLEPYTNYTVKVKVKNSAGEEESSAVIVQTKQSAPSKPGKLEANVTGPYSVRLKWSKPKRPNGIIVLFKVRMFWRFKNRKGGYKYETYTIPAKVTNKRKKRRLAREMSDKIVWKLDPFREIELKRIQPFAIISVRVSEATRDDQEEPMWSPFSSNQTIETEEGAPSTPTDVKVEEKTATSILVTWKPPEYPNGIIQGYRIIYSNNTGKNFSTADITKGLNDKTLSYLLTDLKEKTEYKVYVQAFTSYPGEVSSPVIYNKKPGDVAERTGVDTGSLYGGVFAGIIVLAFAIIIIVLIIRKHRRRRDSTELKNNRYAVANSNDSGIGDKESLDRVPGIKYLQGRRGSEDVVGPGKFVTIKPIPIEKLREYCEINQADGKKAFREEFVSIRVPGNFTWESSQRPENKAKNRYKNIIPCPVAHTFGDFWRTVWDQGVCVIVMVTNIVEGGRIKCLKYWPSACPEMYGPVLVSPGDEEELADYVVRKFSIQMTSDTAEYRAREVIQFHFTAWPDQGVPTHATSLLAFLKKVRASVPEDSGPILTHCSAGVGRTGAYIVLDAMLDQIDAEGVVDIYGFVCHIRQQRSSMAQYVFIHDALMEYVTCGSTEFAVRDLPERLRVLNTIDPDSGDSLLVAQFKNLGLGDSDYDSFISASQPENKTKNRFAILPFDRSRVKLWPFTGMVGSDYINASFVDSFQQREAFIATQAPLDTTVVDFWRMTWEYEAYCIVMLCTQSEREEELCASYLPHKEEFTVYGLLMIEVEAEDLRNGFCRRQLKITNTKSGEVRTHYHFHFTDWAERSIPLNGVGLLDMMKCITRVQQQTGNGPIVVHCSDGSGRTGTFCAINIALERVKLDGSVDMFQTVRRLRTQRPLMVQTAVLKKLYDISAADSPLQRLYGIELGYHSENSNRQRPHSFETVVSGTWSDWEDWGECNAVCGDGEQERKRTCTNPSTSKEQFRCSGPGKETRMCNNGPCHESESICPEGWVHFGNSCYLVIDIPIREWKDARRNCRKLGGDLAKITSATQNQFLLNLLKKQVRFTGLGAWIGLQRRGSSAFYWTDDTPLTGYTAWKVGEPNNVFEKCVHLIGKNWRRGFTPGKWNDARCILPRWFHYEDVPVALCQKTPNEKEVLSRLH</sequence>
<feature type="domain" description="Tyrosine specific protein phosphatases" evidence="16">
    <location>
        <begin position="1427"/>
        <end position="1497"/>
    </location>
</feature>
<dbReference type="PANTHER" id="PTHR46957">
    <property type="entry name" value="CYTOKINE RECEPTOR"/>
    <property type="match status" value="1"/>
</dbReference>
<dbReference type="InterPro" id="IPR000884">
    <property type="entry name" value="TSP1_rpt"/>
</dbReference>
<dbReference type="SMART" id="SM00034">
    <property type="entry name" value="CLECT"/>
    <property type="match status" value="1"/>
</dbReference>
<feature type="domain" description="Fibronectin type-III" evidence="18">
    <location>
        <begin position="474"/>
        <end position="570"/>
    </location>
</feature>
<feature type="domain" description="Tyrosine-protein phosphatase" evidence="15">
    <location>
        <begin position="1253"/>
        <end position="1497"/>
    </location>
</feature>
<dbReference type="OrthoDB" id="5990462at2759"/>
<dbReference type="InterPro" id="IPR029021">
    <property type="entry name" value="Prot-tyrosine_phosphatase-like"/>
</dbReference>
<evidence type="ECO:0000259" key="15">
    <source>
        <dbReference type="PROSITE" id="PS50055"/>
    </source>
</evidence>
<dbReference type="InterPro" id="IPR036383">
    <property type="entry name" value="TSP1_rpt_sf"/>
</dbReference>
<keyword evidence="4 13" id="KW-0732">Signal</keyword>
<comment type="subcellular location">
    <subcellularLocation>
        <location evidence="1">Membrane</location>
        <topology evidence="1">Single-pass type I membrane protein</topology>
    </subcellularLocation>
</comment>
<dbReference type="InterPro" id="IPR007110">
    <property type="entry name" value="Ig-like_dom"/>
</dbReference>
<protein>
    <recommendedName>
        <fullName evidence="2">protein-tyrosine-phosphatase</fullName>
        <ecNumber evidence="2">3.1.3.48</ecNumber>
    </recommendedName>
</protein>
<dbReference type="SMART" id="SM00209">
    <property type="entry name" value="TSP1"/>
    <property type="match status" value="1"/>
</dbReference>
<dbReference type="Gene3D" id="2.20.100.10">
    <property type="entry name" value="Thrombospondin type-1 (TSP1) repeat"/>
    <property type="match status" value="1"/>
</dbReference>
<evidence type="ECO:0000313" key="20">
    <source>
        <dbReference type="Proteomes" id="UP000225706"/>
    </source>
</evidence>
<evidence type="ECO:0000256" key="11">
    <source>
        <dbReference type="SAM" id="MobiDB-lite"/>
    </source>
</evidence>
<dbReference type="PROSITE" id="PS50041">
    <property type="entry name" value="C_TYPE_LECTIN_2"/>
    <property type="match status" value="1"/>
</dbReference>
<evidence type="ECO:0000256" key="5">
    <source>
        <dbReference type="ARBA" id="ARBA00022801"/>
    </source>
</evidence>
<dbReference type="SMART" id="SM00408">
    <property type="entry name" value="IGc2"/>
    <property type="match status" value="4"/>
</dbReference>
<dbReference type="PROSITE" id="PS50853">
    <property type="entry name" value="FN3"/>
    <property type="match status" value="3"/>
</dbReference>
<dbReference type="CDD" id="cd00037">
    <property type="entry name" value="CLECT"/>
    <property type="match status" value="1"/>
</dbReference>
<dbReference type="InterPro" id="IPR003961">
    <property type="entry name" value="FN3_dom"/>
</dbReference>
<dbReference type="PANTHER" id="PTHR46957:SF6">
    <property type="entry name" value="PROTEIN-TYROSINE-PHOSPHATASE"/>
    <property type="match status" value="1"/>
</dbReference>
<feature type="domain" description="C-type lectin" evidence="14">
    <location>
        <begin position="1609"/>
        <end position="1725"/>
    </location>
</feature>
<dbReference type="Gene3D" id="3.90.190.10">
    <property type="entry name" value="Protein tyrosine phosphatase superfamily"/>
    <property type="match status" value="3"/>
</dbReference>
<dbReference type="FunFam" id="3.90.190.10:FF:000185">
    <property type="entry name" value="Predicted protein"/>
    <property type="match status" value="1"/>
</dbReference>
<reference evidence="20" key="1">
    <citation type="journal article" date="2017" name="bioRxiv">
        <title>Comparative analysis of the genomes of Stylophora pistillata and Acropora digitifera provides evidence for extensive differences between species of corals.</title>
        <authorList>
            <person name="Voolstra C.R."/>
            <person name="Li Y."/>
            <person name="Liew Y.J."/>
            <person name="Baumgarten S."/>
            <person name="Zoccola D."/>
            <person name="Flot J.-F."/>
            <person name="Tambutte S."/>
            <person name="Allemand D."/>
            <person name="Aranda M."/>
        </authorList>
    </citation>
    <scope>NUCLEOTIDE SEQUENCE [LARGE SCALE GENOMIC DNA]</scope>
</reference>
<comment type="catalytic activity">
    <reaction evidence="10">
        <text>O-phospho-L-tyrosyl-[protein] + H2O = L-tyrosyl-[protein] + phosphate</text>
        <dbReference type="Rhea" id="RHEA:10684"/>
        <dbReference type="Rhea" id="RHEA-COMP:10136"/>
        <dbReference type="Rhea" id="RHEA-COMP:20101"/>
        <dbReference type="ChEBI" id="CHEBI:15377"/>
        <dbReference type="ChEBI" id="CHEBI:43474"/>
        <dbReference type="ChEBI" id="CHEBI:46858"/>
        <dbReference type="ChEBI" id="CHEBI:61978"/>
        <dbReference type="EC" id="3.1.3.48"/>
    </reaction>
</comment>
<dbReference type="PROSITE" id="PS50055">
    <property type="entry name" value="TYR_PHOSPHATASE_PTP"/>
    <property type="match status" value="2"/>
</dbReference>
<dbReference type="SUPFAM" id="SSF49265">
    <property type="entry name" value="Fibronectin type III"/>
    <property type="match status" value="3"/>
</dbReference>
<dbReference type="PROSITE" id="PS50092">
    <property type="entry name" value="TSP1"/>
    <property type="match status" value="1"/>
</dbReference>
<dbReference type="EC" id="3.1.3.48" evidence="2"/>
<evidence type="ECO:0000256" key="13">
    <source>
        <dbReference type="SAM" id="SignalP"/>
    </source>
</evidence>